<evidence type="ECO:0000256" key="9">
    <source>
        <dbReference type="RuleBase" id="RU368030"/>
    </source>
</evidence>
<keyword evidence="12" id="KW-1185">Reference proteome</keyword>
<dbReference type="InterPro" id="IPR012902">
    <property type="entry name" value="N_methyl_site"/>
</dbReference>
<keyword evidence="5 9" id="KW-0997">Cell inner membrane</keyword>
<feature type="transmembrane region" description="Helical" evidence="9">
    <location>
        <begin position="6"/>
        <end position="31"/>
    </location>
</feature>
<dbReference type="PROSITE" id="PS00409">
    <property type="entry name" value="PROKAR_NTER_METHYL"/>
    <property type="match status" value="1"/>
</dbReference>
<comment type="caution">
    <text evidence="11">The sequence shown here is derived from an EMBL/GenBank/DDBJ whole genome shotgun (WGS) entry which is preliminary data.</text>
</comment>
<comment type="PTM">
    <text evidence="9">Cleaved by prepilin peptidase.</text>
</comment>
<evidence type="ECO:0000256" key="8">
    <source>
        <dbReference type="ARBA" id="ARBA00023136"/>
    </source>
</evidence>
<keyword evidence="6 9" id="KW-0812">Transmembrane</keyword>
<comment type="subcellular location">
    <subcellularLocation>
        <location evidence="1 9">Cell inner membrane</location>
        <topology evidence="1 9">Single-pass membrane protein</topology>
    </subcellularLocation>
</comment>
<keyword evidence="8 9" id="KW-0472">Membrane</keyword>
<dbReference type="Proteomes" id="UP000294887">
    <property type="component" value="Unassembled WGS sequence"/>
</dbReference>
<evidence type="ECO:0000256" key="4">
    <source>
        <dbReference type="ARBA" id="ARBA00022481"/>
    </source>
</evidence>
<name>A0A4R1F7Q7_9GAMM</name>
<evidence type="ECO:0000256" key="7">
    <source>
        <dbReference type="ARBA" id="ARBA00022989"/>
    </source>
</evidence>
<dbReference type="InterPro" id="IPR003413">
    <property type="entry name" value="T2SS_GspI_C"/>
</dbReference>
<dbReference type="SUPFAM" id="SSF54523">
    <property type="entry name" value="Pili subunits"/>
    <property type="match status" value="1"/>
</dbReference>
<dbReference type="InterPro" id="IPR010052">
    <property type="entry name" value="T2SS_protein-GspI"/>
</dbReference>
<dbReference type="NCBIfam" id="TIGR02532">
    <property type="entry name" value="IV_pilin_GFxxxE"/>
    <property type="match status" value="1"/>
</dbReference>
<reference evidence="11 12" key="1">
    <citation type="submission" date="2019-03" db="EMBL/GenBank/DDBJ databases">
        <title>Genomic Encyclopedia of Type Strains, Phase IV (KMG-IV): sequencing the most valuable type-strain genomes for metagenomic binning, comparative biology and taxonomic classification.</title>
        <authorList>
            <person name="Goeker M."/>
        </authorList>
    </citation>
    <scope>NUCLEOTIDE SEQUENCE [LARGE SCALE GENOMIC DNA]</scope>
    <source>
        <strain evidence="11 12">DSM 24830</strain>
    </source>
</reference>
<dbReference type="PANTHER" id="PTHR38779">
    <property type="entry name" value="TYPE II SECRETION SYSTEM PROTEIN I-RELATED"/>
    <property type="match status" value="1"/>
</dbReference>
<dbReference type="EMBL" id="SMFQ01000002">
    <property type="protein sequence ID" value="TCJ88669.1"/>
    <property type="molecule type" value="Genomic_DNA"/>
</dbReference>
<dbReference type="GO" id="GO:0015628">
    <property type="term" value="P:protein secretion by the type II secretion system"/>
    <property type="evidence" value="ECO:0007669"/>
    <property type="project" value="UniProtKB-UniRule"/>
</dbReference>
<feature type="domain" description="Type II secretion system protein GspI C-terminal" evidence="10">
    <location>
        <begin position="41"/>
        <end position="120"/>
    </location>
</feature>
<dbReference type="PANTHER" id="PTHR38779:SF2">
    <property type="entry name" value="TYPE II SECRETION SYSTEM PROTEIN I-RELATED"/>
    <property type="match status" value="1"/>
</dbReference>
<sequence length="123" mass="13784">MKNNNAGFTLLEVMVALFVVAVAMGGAIKVIENAAQNTSRMTDKTFAGWVAMNKITELRLSSEWPKTGKVKGESEMSDRKWNWEQNTIETDDEKVKRVELSVWGESKDDLDPFVTVVGFLTKP</sequence>
<dbReference type="InterPro" id="IPR045584">
    <property type="entry name" value="Pilin-like"/>
</dbReference>
<dbReference type="NCBIfam" id="TIGR01707">
    <property type="entry name" value="gspI"/>
    <property type="match status" value="1"/>
</dbReference>
<evidence type="ECO:0000313" key="11">
    <source>
        <dbReference type="EMBL" id="TCJ88669.1"/>
    </source>
</evidence>
<evidence type="ECO:0000256" key="1">
    <source>
        <dbReference type="ARBA" id="ARBA00004377"/>
    </source>
</evidence>
<keyword evidence="7 9" id="KW-1133">Transmembrane helix</keyword>
<comment type="function">
    <text evidence="9">Component of the type II secretion system required for the energy-dependent secretion of extracellular factors such as proteases and toxins from the periplasm.</text>
</comment>
<dbReference type="Gene3D" id="3.30.1300.30">
    <property type="entry name" value="GSPII I/J protein-like"/>
    <property type="match status" value="1"/>
</dbReference>
<evidence type="ECO:0000313" key="12">
    <source>
        <dbReference type="Proteomes" id="UP000294887"/>
    </source>
</evidence>
<dbReference type="Pfam" id="PF02501">
    <property type="entry name" value="T2SSI"/>
    <property type="match status" value="1"/>
</dbReference>
<comment type="subunit">
    <text evidence="9">Type II secretion is composed of four main components: the outer membrane complex, the inner membrane complex, the cytoplasmic secretion ATPase and the periplasm-spanning pseudopilus.</text>
</comment>
<comment type="similarity">
    <text evidence="2 9">Belongs to the GSP I family.</text>
</comment>
<dbReference type="OrthoDB" id="6121517at2"/>
<dbReference type="GO" id="GO:0005886">
    <property type="term" value="C:plasma membrane"/>
    <property type="evidence" value="ECO:0007669"/>
    <property type="project" value="UniProtKB-SubCell"/>
</dbReference>
<evidence type="ECO:0000256" key="2">
    <source>
        <dbReference type="ARBA" id="ARBA00008358"/>
    </source>
</evidence>
<organism evidence="11 12">
    <name type="scientific">Cocleimonas flava</name>
    <dbReference type="NCBI Taxonomy" id="634765"/>
    <lineage>
        <taxon>Bacteria</taxon>
        <taxon>Pseudomonadati</taxon>
        <taxon>Pseudomonadota</taxon>
        <taxon>Gammaproteobacteria</taxon>
        <taxon>Thiotrichales</taxon>
        <taxon>Thiotrichaceae</taxon>
        <taxon>Cocleimonas</taxon>
    </lineage>
</organism>
<keyword evidence="4 9" id="KW-0488">Methylation</keyword>
<dbReference type="AlphaFoldDB" id="A0A4R1F7Q7"/>
<gene>
    <name evidence="11" type="ORF">EV695_0527</name>
</gene>
<evidence type="ECO:0000259" key="10">
    <source>
        <dbReference type="Pfam" id="PF02501"/>
    </source>
</evidence>
<evidence type="ECO:0000256" key="5">
    <source>
        <dbReference type="ARBA" id="ARBA00022519"/>
    </source>
</evidence>
<protein>
    <recommendedName>
        <fullName evidence="9">Type II secretion system protein I</fullName>
        <shortName evidence="9">T2SS minor pseudopilin I</shortName>
    </recommendedName>
</protein>
<evidence type="ECO:0000256" key="6">
    <source>
        <dbReference type="ARBA" id="ARBA00022692"/>
    </source>
</evidence>
<keyword evidence="3" id="KW-1003">Cell membrane</keyword>
<dbReference type="RefSeq" id="WP_131904350.1">
    <property type="nucleotide sequence ID" value="NZ_BAAAFU010000008.1"/>
</dbReference>
<accession>A0A4R1F7Q7</accession>
<dbReference type="Pfam" id="PF07963">
    <property type="entry name" value="N_methyl"/>
    <property type="match status" value="1"/>
</dbReference>
<dbReference type="GO" id="GO:0015627">
    <property type="term" value="C:type II protein secretion system complex"/>
    <property type="evidence" value="ECO:0007669"/>
    <property type="project" value="UniProtKB-UniRule"/>
</dbReference>
<proteinExistence type="inferred from homology"/>
<evidence type="ECO:0000256" key="3">
    <source>
        <dbReference type="ARBA" id="ARBA00022475"/>
    </source>
</evidence>